<dbReference type="InterPro" id="IPR025326">
    <property type="entry name" value="DUF4232"/>
</dbReference>
<dbReference type="Pfam" id="PF14016">
    <property type="entry name" value="DUF4232"/>
    <property type="match status" value="1"/>
</dbReference>
<organism evidence="3 4">
    <name type="scientific">Streptomyces kasugaensis</name>
    <dbReference type="NCBI Taxonomy" id="1946"/>
    <lineage>
        <taxon>Bacteria</taxon>
        <taxon>Bacillati</taxon>
        <taxon>Actinomycetota</taxon>
        <taxon>Actinomycetes</taxon>
        <taxon>Kitasatosporales</taxon>
        <taxon>Streptomycetaceae</taxon>
        <taxon>Streptomyces</taxon>
    </lineage>
</organism>
<keyword evidence="1" id="KW-0732">Signal</keyword>
<evidence type="ECO:0000256" key="1">
    <source>
        <dbReference type="SAM" id="SignalP"/>
    </source>
</evidence>
<proteinExistence type="predicted"/>
<feature type="domain" description="DUF4232" evidence="2">
    <location>
        <begin position="47"/>
        <end position="173"/>
    </location>
</feature>
<name>A0A4Q9HP51_STRKA</name>
<dbReference type="OrthoDB" id="3400969at2"/>
<dbReference type="EMBL" id="SIXH01000432">
    <property type="protein sequence ID" value="TBO55840.1"/>
    <property type="molecule type" value="Genomic_DNA"/>
</dbReference>
<feature type="chain" id="PRO_5020920492" evidence="1">
    <location>
        <begin position="35"/>
        <end position="179"/>
    </location>
</feature>
<evidence type="ECO:0000259" key="2">
    <source>
        <dbReference type="Pfam" id="PF14016"/>
    </source>
</evidence>
<gene>
    <name evidence="3" type="ORF">EYS09_31125</name>
</gene>
<feature type="signal peptide" evidence="1">
    <location>
        <begin position="1"/>
        <end position="34"/>
    </location>
</feature>
<comment type="caution">
    <text evidence="3">The sequence shown here is derived from an EMBL/GenBank/DDBJ whole genome shotgun (WGS) entry which is preliminary data.</text>
</comment>
<sequence>MSLTSSAFRRGHRVAAASLIAATALAVTAGTASAQSGSAPQPASATCAAKDLGLRLGDSDPGAGNIRYPLVFTNKGKNTCSLRGFPGVSLLAGDGQKIGAPATREGAAGQTVELAPGKSAHATLRTINEGLNDTPCWTTGKIVHVYAPNSKDAMTLRTQGLRVCGGVFTVSAVTPGTEG</sequence>
<dbReference type="Proteomes" id="UP000292452">
    <property type="component" value="Unassembled WGS sequence"/>
</dbReference>
<keyword evidence="4" id="KW-1185">Reference proteome</keyword>
<accession>A0A4Q9HP51</accession>
<dbReference type="AlphaFoldDB" id="A0A4Q9HP51"/>
<reference evidence="3 4" key="1">
    <citation type="submission" date="2019-02" db="EMBL/GenBank/DDBJ databases">
        <title>Draft Genome Sequence of Streptomyces sp. AM-2504, identified by 16S rRNA comparative analysis as a Streptomyces Kasugaensis strain.</title>
        <authorList>
            <person name="Napolioni V."/>
            <person name="Giuliodori A.M."/>
            <person name="Spurio R."/>
            <person name="Fabbretti A."/>
        </authorList>
    </citation>
    <scope>NUCLEOTIDE SEQUENCE [LARGE SCALE GENOMIC DNA]</scope>
    <source>
        <strain evidence="3 4">AM-2504</strain>
    </source>
</reference>
<dbReference type="GeneID" id="97376859"/>
<evidence type="ECO:0000313" key="3">
    <source>
        <dbReference type="EMBL" id="TBO55840.1"/>
    </source>
</evidence>
<dbReference type="RefSeq" id="WP_052859730.1">
    <property type="nucleotide sequence ID" value="NZ_NDXL01000002.1"/>
</dbReference>
<protein>
    <submittedName>
        <fullName evidence="3">DUF4232 domain-containing protein</fullName>
    </submittedName>
</protein>
<evidence type="ECO:0000313" key="4">
    <source>
        <dbReference type="Proteomes" id="UP000292452"/>
    </source>
</evidence>